<accession>A0A8D8XH49</accession>
<dbReference type="AlphaFoldDB" id="A0A8D8XH49"/>
<evidence type="ECO:0000313" key="1">
    <source>
        <dbReference type="EMBL" id="CAG6696857.1"/>
    </source>
</evidence>
<proteinExistence type="predicted"/>
<reference evidence="1" key="1">
    <citation type="submission" date="2021-05" db="EMBL/GenBank/DDBJ databases">
        <authorList>
            <person name="Alioto T."/>
            <person name="Alioto T."/>
            <person name="Gomez Garrido J."/>
        </authorList>
    </citation>
    <scope>NUCLEOTIDE SEQUENCE</scope>
</reference>
<dbReference type="EMBL" id="HBUF01330373">
    <property type="protein sequence ID" value="CAG6696857.1"/>
    <property type="molecule type" value="Transcribed_RNA"/>
</dbReference>
<organism evidence="1">
    <name type="scientific">Cacopsylla melanoneura</name>
    <dbReference type="NCBI Taxonomy" id="428564"/>
    <lineage>
        <taxon>Eukaryota</taxon>
        <taxon>Metazoa</taxon>
        <taxon>Ecdysozoa</taxon>
        <taxon>Arthropoda</taxon>
        <taxon>Hexapoda</taxon>
        <taxon>Insecta</taxon>
        <taxon>Pterygota</taxon>
        <taxon>Neoptera</taxon>
        <taxon>Paraneoptera</taxon>
        <taxon>Hemiptera</taxon>
        <taxon>Sternorrhyncha</taxon>
        <taxon>Psylloidea</taxon>
        <taxon>Psyllidae</taxon>
        <taxon>Psyllinae</taxon>
        <taxon>Cacopsylla</taxon>
    </lineage>
</organism>
<name>A0A8D8XH49_9HEMI</name>
<protein>
    <submittedName>
        <fullName evidence="1">Uncharacterized protein</fullName>
    </submittedName>
</protein>
<sequence length="122" mass="13985">MYKAQKSREQPGRLESWRTGLTTQSQVIGRQYPILSVSAGQPKEYYGRVSILRKINLSWVGFGPCLSGIPELCSDHVAIPRPIGHSRTKGTNLYLRPLQESNPPSWGQETSVFLYYYRFLYM</sequence>